<dbReference type="InterPro" id="IPR009856">
    <property type="entry name" value="Lir1"/>
</dbReference>
<dbReference type="Proteomes" id="UP000834106">
    <property type="component" value="Chromosome 3"/>
</dbReference>
<dbReference type="EMBL" id="OU503038">
    <property type="protein sequence ID" value="CAI9758514.1"/>
    <property type="molecule type" value="Genomic_DNA"/>
</dbReference>
<name>A0AAD2DLM1_9LAMI</name>
<evidence type="ECO:0000313" key="2">
    <source>
        <dbReference type="Proteomes" id="UP000834106"/>
    </source>
</evidence>
<evidence type="ECO:0000313" key="1">
    <source>
        <dbReference type="EMBL" id="CAI9758514.1"/>
    </source>
</evidence>
<dbReference type="PANTHER" id="PTHR36762">
    <property type="entry name" value="LIGHT-REGULATED PROTEIN 1, CHLOROPLASTIC"/>
    <property type="match status" value="1"/>
</dbReference>
<evidence type="ECO:0008006" key="3">
    <source>
        <dbReference type="Google" id="ProtNLM"/>
    </source>
</evidence>
<dbReference type="GO" id="GO:0009507">
    <property type="term" value="C:chloroplast"/>
    <property type="evidence" value="ECO:0007669"/>
    <property type="project" value="InterPro"/>
</dbReference>
<gene>
    <name evidence="1" type="ORF">FPE_LOCUS5944</name>
</gene>
<accession>A0AAD2DLM1</accession>
<dbReference type="PANTHER" id="PTHR36762:SF2">
    <property type="entry name" value="LIGHT-REGULATED PROTEIN 1, CHLOROPLASTIC"/>
    <property type="match status" value="1"/>
</dbReference>
<protein>
    <recommendedName>
        <fullName evidence="3">Light-regulated protein</fullName>
    </recommendedName>
</protein>
<organism evidence="1 2">
    <name type="scientific">Fraxinus pennsylvanica</name>
    <dbReference type="NCBI Taxonomy" id="56036"/>
    <lineage>
        <taxon>Eukaryota</taxon>
        <taxon>Viridiplantae</taxon>
        <taxon>Streptophyta</taxon>
        <taxon>Embryophyta</taxon>
        <taxon>Tracheophyta</taxon>
        <taxon>Spermatophyta</taxon>
        <taxon>Magnoliopsida</taxon>
        <taxon>eudicotyledons</taxon>
        <taxon>Gunneridae</taxon>
        <taxon>Pentapetalae</taxon>
        <taxon>asterids</taxon>
        <taxon>lamiids</taxon>
        <taxon>Lamiales</taxon>
        <taxon>Oleaceae</taxon>
        <taxon>Oleeae</taxon>
        <taxon>Fraxinus</taxon>
    </lineage>
</organism>
<dbReference type="AlphaFoldDB" id="A0AAD2DLM1"/>
<proteinExistence type="predicted"/>
<sequence length="126" mass="13467">MQAALSLAPPVLPCSLPSQPPPRLCASTCSRFPSIRTNALAVNYNSTISVFPAEACETIGGDSCIADIYPEVKLRPEAKSNMPKTSSEPVDREYIDYTDPRTVLLGEACDILGGEFCQPACQLGNC</sequence>
<reference evidence="1" key="1">
    <citation type="submission" date="2023-05" db="EMBL/GenBank/DDBJ databases">
        <authorList>
            <person name="Huff M."/>
        </authorList>
    </citation>
    <scope>NUCLEOTIDE SEQUENCE</scope>
</reference>
<dbReference type="Pfam" id="PF07207">
    <property type="entry name" value="Lir1"/>
    <property type="match status" value="1"/>
</dbReference>
<keyword evidence="2" id="KW-1185">Reference proteome</keyword>